<dbReference type="Proteomes" id="UP000076577">
    <property type="component" value="Unassembled WGS sequence"/>
</dbReference>
<dbReference type="PANTHER" id="PTHR43130">
    <property type="entry name" value="ARAC-FAMILY TRANSCRIPTIONAL REGULATOR"/>
    <property type="match status" value="1"/>
</dbReference>
<proteinExistence type="predicted"/>
<comment type="caution">
    <text evidence="2">The sequence shown here is derived from an EMBL/GenBank/DDBJ whole genome shotgun (WGS) entry which is preliminary data.</text>
</comment>
<reference evidence="2 3" key="1">
    <citation type="journal article" date="2016" name="Front. Microbiol.">
        <title>Comparative Genomic Analysis Reveals a Diverse Repertoire of Genes Involved in Prokaryote-Eukaryote Interactions within the Pseudovibrio Genus.</title>
        <authorList>
            <person name="Romano S."/>
            <person name="Fernandez-Guerra A."/>
            <person name="Reen F.J."/>
            <person name="Glockner F.O."/>
            <person name="Crowley S.P."/>
            <person name="O'Sullivan O."/>
            <person name="Cotter P.D."/>
            <person name="Adams C."/>
            <person name="Dobson A.D."/>
            <person name="O'Gara F."/>
        </authorList>
    </citation>
    <scope>NUCLEOTIDE SEQUENCE [LARGE SCALE GENOMIC DNA]</scope>
    <source>
        <strain evidence="2 3">Ad2</strain>
    </source>
</reference>
<dbReference type="InterPro" id="IPR052158">
    <property type="entry name" value="INH-QAR"/>
</dbReference>
<accession>A0A165YBM5</accession>
<dbReference type="STRING" id="989403.SAMN05421798_1194"/>
<name>A0A165YBM5_9HYPH</name>
<keyword evidence="3" id="KW-1185">Reference proteome</keyword>
<evidence type="ECO:0000259" key="1">
    <source>
        <dbReference type="Pfam" id="PF01965"/>
    </source>
</evidence>
<evidence type="ECO:0000313" key="2">
    <source>
        <dbReference type="EMBL" id="KZL18643.1"/>
    </source>
</evidence>
<dbReference type="Gene3D" id="1.10.10.60">
    <property type="entry name" value="Homeodomain-like"/>
    <property type="match status" value="1"/>
</dbReference>
<dbReference type="PANTHER" id="PTHR43130:SF11">
    <property type="entry name" value="TRANSCRIPTIONAL REGULATORY PROTEIN"/>
    <property type="match status" value="1"/>
</dbReference>
<dbReference type="AlphaFoldDB" id="A0A165YBM5"/>
<sequence>MDDVDDVDLVIVPSQGFFFYPATKDHGQRIDWLKDIHGRGADLASVCAGAFTLASTGLLDGKTATTHWSMSKQFKKQFPKVDLCTDLLVTDEGHLFCGGGISAEFNLSLYLIEKYFGREIALQSARCTLVNLDCITQSPFAVFTPEKNHSDKLILDAQDHIERSYQSVVDVEAIASGTGMSVRQFNRRFKAATGEAFNGICNFLGSKPPKSIWSTPLFL</sequence>
<dbReference type="GO" id="GO:0006355">
    <property type="term" value="P:regulation of DNA-templated transcription"/>
    <property type="evidence" value="ECO:0007669"/>
    <property type="project" value="TreeGrafter"/>
</dbReference>
<gene>
    <name evidence="2" type="primary">cdhR_2</name>
    <name evidence="2" type="ORF">PsAD2_02584</name>
</gene>
<dbReference type="InterPro" id="IPR029062">
    <property type="entry name" value="Class_I_gatase-like"/>
</dbReference>
<organism evidence="2 3">
    <name type="scientific">Pseudovibrio axinellae</name>
    <dbReference type="NCBI Taxonomy" id="989403"/>
    <lineage>
        <taxon>Bacteria</taxon>
        <taxon>Pseudomonadati</taxon>
        <taxon>Pseudomonadota</taxon>
        <taxon>Alphaproteobacteria</taxon>
        <taxon>Hyphomicrobiales</taxon>
        <taxon>Stappiaceae</taxon>
        <taxon>Pseudovibrio</taxon>
    </lineage>
</organism>
<dbReference type="InterPro" id="IPR009057">
    <property type="entry name" value="Homeodomain-like_sf"/>
</dbReference>
<dbReference type="InterPro" id="IPR002818">
    <property type="entry name" value="DJ-1/PfpI"/>
</dbReference>
<dbReference type="PATRIC" id="fig|989403.3.peg.2763"/>
<dbReference type="Pfam" id="PF01965">
    <property type="entry name" value="DJ-1_PfpI"/>
    <property type="match status" value="1"/>
</dbReference>
<dbReference type="EMBL" id="LMCB01000019">
    <property type="protein sequence ID" value="KZL18643.1"/>
    <property type="molecule type" value="Genomic_DNA"/>
</dbReference>
<dbReference type="Gene3D" id="3.40.50.880">
    <property type="match status" value="1"/>
</dbReference>
<feature type="domain" description="DJ-1/PfpI" evidence="1">
    <location>
        <begin position="22"/>
        <end position="77"/>
    </location>
</feature>
<evidence type="ECO:0000313" key="3">
    <source>
        <dbReference type="Proteomes" id="UP000076577"/>
    </source>
</evidence>
<dbReference type="SUPFAM" id="SSF52317">
    <property type="entry name" value="Class I glutamine amidotransferase-like"/>
    <property type="match status" value="1"/>
</dbReference>
<protein>
    <submittedName>
        <fullName evidence="2">HTH-type transcriptional regulator CdhR</fullName>
    </submittedName>
</protein>
<dbReference type="SUPFAM" id="SSF46689">
    <property type="entry name" value="Homeodomain-like"/>
    <property type="match status" value="1"/>
</dbReference>